<dbReference type="EMBL" id="CAEZUL010000048">
    <property type="protein sequence ID" value="CAB4598081.1"/>
    <property type="molecule type" value="Genomic_DNA"/>
</dbReference>
<feature type="domain" description="Mycothiol-dependent maleylpyruvate isomerase metal-binding" evidence="2">
    <location>
        <begin position="23"/>
        <end position="129"/>
    </location>
</feature>
<dbReference type="InterPro" id="IPR010872">
    <property type="entry name" value="MDMPI_C-term_domain"/>
</dbReference>
<dbReference type="InterPro" id="IPR034660">
    <property type="entry name" value="DinB/YfiT-like"/>
</dbReference>
<evidence type="ECO:0000313" key="3">
    <source>
        <dbReference type="EMBL" id="CAB4598081.1"/>
    </source>
</evidence>
<dbReference type="Pfam" id="PF11716">
    <property type="entry name" value="MDMPI_N"/>
    <property type="match status" value="1"/>
</dbReference>
<dbReference type="SUPFAM" id="SSF109854">
    <property type="entry name" value="DinB/YfiT-like putative metalloenzymes"/>
    <property type="match status" value="1"/>
</dbReference>
<dbReference type="AlphaFoldDB" id="A0A6J6GA66"/>
<accession>A0A6J6GA66</accession>
<dbReference type="PANTHER" id="PTHR40758:SF1">
    <property type="entry name" value="CONSERVED PROTEIN"/>
    <property type="match status" value="1"/>
</dbReference>
<dbReference type="InterPro" id="IPR024344">
    <property type="entry name" value="MDMPI_metal-binding"/>
</dbReference>
<organism evidence="3">
    <name type="scientific">freshwater metagenome</name>
    <dbReference type="NCBI Taxonomy" id="449393"/>
    <lineage>
        <taxon>unclassified sequences</taxon>
        <taxon>metagenomes</taxon>
        <taxon>ecological metagenomes</taxon>
    </lineage>
</organism>
<protein>
    <submittedName>
        <fullName evidence="3">Unannotated protein</fullName>
    </submittedName>
</protein>
<dbReference type="Pfam" id="PF07398">
    <property type="entry name" value="MDMPI_C"/>
    <property type="match status" value="1"/>
</dbReference>
<dbReference type="InterPro" id="IPR017517">
    <property type="entry name" value="Maleyloyr_isom"/>
</dbReference>
<name>A0A6J6GA66_9ZZZZ</name>
<proteinExistence type="predicted"/>
<reference evidence="3" key="1">
    <citation type="submission" date="2020-05" db="EMBL/GenBank/DDBJ databases">
        <authorList>
            <person name="Chiriac C."/>
            <person name="Salcher M."/>
            <person name="Ghai R."/>
            <person name="Kavagutti S V."/>
        </authorList>
    </citation>
    <scope>NUCLEOTIDE SEQUENCE</scope>
</reference>
<gene>
    <name evidence="3" type="ORF">UFOPK1808_00572</name>
</gene>
<evidence type="ECO:0000259" key="1">
    <source>
        <dbReference type="Pfam" id="PF07398"/>
    </source>
</evidence>
<evidence type="ECO:0000259" key="2">
    <source>
        <dbReference type="Pfam" id="PF11716"/>
    </source>
</evidence>
<dbReference type="GO" id="GO:0046872">
    <property type="term" value="F:metal ion binding"/>
    <property type="evidence" value="ECO:0007669"/>
    <property type="project" value="InterPro"/>
</dbReference>
<dbReference type="PANTHER" id="PTHR40758">
    <property type="entry name" value="CONSERVED PROTEIN"/>
    <property type="match status" value="1"/>
</dbReference>
<sequence length="242" mass="26056">MLARSTYLSTLVSAGNELATRAEGNLGVAVPMCPEWTIGDLVWHVTQVHSFWNQIAQTGLAGPENVTRYEAPDDGELLSVYSAGVATLAYTLEHAHDSDACWTWAGPRDSAWIIRRMAHETAVHAWDAANAIGNPMPLNAELASDGIDEFVHVMIPHAAKNTEALHGSVHIHCTDVAGEWLVVPQPGGELLVTREHAKGDCAIRGTASDINVALWRRLPQSSLEVIGDTNVAAQFLAIANND</sequence>
<dbReference type="GO" id="GO:0005886">
    <property type="term" value="C:plasma membrane"/>
    <property type="evidence" value="ECO:0007669"/>
    <property type="project" value="TreeGrafter"/>
</dbReference>
<dbReference type="NCBIfam" id="TIGR03083">
    <property type="entry name" value="maleylpyruvate isomerase family mycothiol-dependent enzyme"/>
    <property type="match status" value="1"/>
</dbReference>
<feature type="domain" description="MDMPI C-terminal" evidence="1">
    <location>
        <begin position="141"/>
        <end position="233"/>
    </location>
</feature>